<evidence type="ECO:0000313" key="4">
    <source>
        <dbReference type="Proteomes" id="UP000499080"/>
    </source>
</evidence>
<organism evidence="3 4">
    <name type="scientific">Araneus ventricosus</name>
    <name type="common">Orbweaver spider</name>
    <name type="synonym">Epeira ventricosa</name>
    <dbReference type="NCBI Taxonomy" id="182803"/>
    <lineage>
        <taxon>Eukaryota</taxon>
        <taxon>Metazoa</taxon>
        <taxon>Ecdysozoa</taxon>
        <taxon>Arthropoda</taxon>
        <taxon>Chelicerata</taxon>
        <taxon>Arachnida</taxon>
        <taxon>Araneae</taxon>
        <taxon>Araneomorphae</taxon>
        <taxon>Entelegynae</taxon>
        <taxon>Araneoidea</taxon>
        <taxon>Araneidae</taxon>
        <taxon>Araneus</taxon>
    </lineage>
</organism>
<proteinExistence type="predicted"/>
<evidence type="ECO:0000313" key="1">
    <source>
        <dbReference type="EMBL" id="GBL67506.1"/>
    </source>
</evidence>
<name>A0A4Y2FUI5_ARAVE</name>
<sequence length="115" mass="12888">MQPTTSISSITPPLPYLGLVGLRWPGLDILPQLLPAGLYGHQHFVLSPGSKNHKAGNLFSDTENLNCPRKSSFFISNPFLLSRIRSIQRENIVIIKKFELEILTNLHVLDLPESE</sequence>
<evidence type="ECO:0000313" key="2">
    <source>
        <dbReference type="EMBL" id="GBM44886.1"/>
    </source>
</evidence>
<evidence type="ECO:0000313" key="3">
    <source>
        <dbReference type="EMBL" id="GBM44933.1"/>
    </source>
</evidence>
<comment type="caution">
    <text evidence="3">The sequence shown here is derived from an EMBL/GenBank/DDBJ whole genome shotgun (WGS) entry which is preliminary data.</text>
</comment>
<reference evidence="3 4" key="1">
    <citation type="journal article" date="2019" name="Sci. Rep.">
        <title>Orb-weaving spider Araneus ventricosus genome elucidates the spidroin gene catalogue.</title>
        <authorList>
            <person name="Kono N."/>
            <person name="Nakamura H."/>
            <person name="Ohtoshi R."/>
            <person name="Moran D.A.P."/>
            <person name="Shinohara A."/>
            <person name="Yoshida Y."/>
            <person name="Fujiwara M."/>
            <person name="Mori M."/>
            <person name="Tomita M."/>
            <person name="Arakawa K."/>
        </authorList>
    </citation>
    <scope>NUCLEOTIDE SEQUENCE [LARGE SCALE GENOMIC DNA]</scope>
</reference>
<accession>A0A4Y2FUI5</accession>
<dbReference type="Proteomes" id="UP000499080">
    <property type="component" value="Unassembled WGS sequence"/>
</dbReference>
<protein>
    <submittedName>
        <fullName evidence="3">Uncharacterized protein</fullName>
    </submittedName>
</protein>
<gene>
    <name evidence="3" type="ORF">AVEN_140852_1</name>
    <name evidence="1" type="ORF">AVEN_223940_1</name>
    <name evidence="2" type="ORF">AVEN_239970_1</name>
</gene>
<dbReference type="EMBL" id="BGPR01097272">
    <property type="protein sequence ID" value="GBM44933.1"/>
    <property type="molecule type" value="Genomic_DNA"/>
</dbReference>
<dbReference type="EMBL" id="BGPR01097262">
    <property type="protein sequence ID" value="GBM44886.1"/>
    <property type="molecule type" value="Genomic_DNA"/>
</dbReference>
<dbReference type="AlphaFoldDB" id="A0A4Y2FUI5"/>
<keyword evidence="4" id="KW-1185">Reference proteome</keyword>
<dbReference type="EMBL" id="BGPR01077819">
    <property type="protein sequence ID" value="GBL67506.1"/>
    <property type="molecule type" value="Genomic_DNA"/>
</dbReference>